<dbReference type="InterPro" id="IPR036291">
    <property type="entry name" value="NAD(P)-bd_dom_sf"/>
</dbReference>
<accession>A0A4Y7INA3</accession>
<name>A0A4Y7INA3_PAPSO</name>
<dbReference type="Pfam" id="PF03446">
    <property type="entry name" value="NAD_binding_2"/>
    <property type="match status" value="1"/>
</dbReference>
<protein>
    <recommendedName>
        <fullName evidence="1">6-phosphogluconate dehydrogenase NADP-binding domain-containing protein</fullName>
    </recommendedName>
</protein>
<keyword evidence="3" id="KW-1185">Reference proteome</keyword>
<evidence type="ECO:0000313" key="3">
    <source>
        <dbReference type="Proteomes" id="UP000316621"/>
    </source>
</evidence>
<dbReference type="SUPFAM" id="SSF51735">
    <property type="entry name" value="NAD(P)-binding Rossmann-fold domains"/>
    <property type="match status" value="1"/>
</dbReference>
<dbReference type="PANTHER" id="PTHR43060">
    <property type="entry name" value="3-HYDROXYISOBUTYRATE DEHYDROGENASE-LIKE 1, MITOCHONDRIAL-RELATED"/>
    <property type="match status" value="1"/>
</dbReference>
<evidence type="ECO:0000313" key="2">
    <source>
        <dbReference type="EMBL" id="RZC50157.1"/>
    </source>
</evidence>
<dbReference type="AlphaFoldDB" id="A0A4Y7INA3"/>
<dbReference type="EMBL" id="CM010716">
    <property type="protein sequence ID" value="RZC50157.1"/>
    <property type="molecule type" value="Genomic_DNA"/>
</dbReference>
<dbReference type="InterPro" id="IPR006115">
    <property type="entry name" value="6PGDH_NADP-bd"/>
</dbReference>
<feature type="domain" description="6-phosphogluconate dehydrogenase NADP-binding" evidence="1">
    <location>
        <begin position="2"/>
        <end position="75"/>
    </location>
</feature>
<organism evidence="2 3">
    <name type="scientific">Papaver somniferum</name>
    <name type="common">Opium poppy</name>
    <dbReference type="NCBI Taxonomy" id="3469"/>
    <lineage>
        <taxon>Eukaryota</taxon>
        <taxon>Viridiplantae</taxon>
        <taxon>Streptophyta</taxon>
        <taxon>Embryophyta</taxon>
        <taxon>Tracheophyta</taxon>
        <taxon>Spermatophyta</taxon>
        <taxon>Magnoliopsida</taxon>
        <taxon>Ranunculales</taxon>
        <taxon>Papaveraceae</taxon>
        <taxon>Papaveroideae</taxon>
        <taxon>Papaver</taxon>
    </lineage>
</organism>
<dbReference type="PANTHER" id="PTHR43060:SF15">
    <property type="entry name" value="3-HYDROXYISOBUTYRATE DEHYDROGENASE-LIKE 1, MITOCHONDRIAL-RELATED"/>
    <property type="match status" value="1"/>
</dbReference>
<sequence length="84" mass="8422">MGAQFASSPLSVASSSDTAFSTVGYPSDVRSVLIGSSGALNSLGPGGILFDMTTSDPSLAVEIASAASAKGLFLVVTVVRKMEH</sequence>
<gene>
    <name evidence="2" type="ORF">C5167_018583</name>
</gene>
<dbReference type="GO" id="GO:0050661">
    <property type="term" value="F:NADP binding"/>
    <property type="evidence" value="ECO:0007669"/>
    <property type="project" value="InterPro"/>
</dbReference>
<dbReference type="Gene3D" id="3.40.50.720">
    <property type="entry name" value="NAD(P)-binding Rossmann-like Domain"/>
    <property type="match status" value="1"/>
</dbReference>
<dbReference type="Proteomes" id="UP000316621">
    <property type="component" value="Chromosome 2"/>
</dbReference>
<proteinExistence type="predicted"/>
<dbReference type="Gramene" id="RZC50157">
    <property type="protein sequence ID" value="RZC50157"/>
    <property type="gene ID" value="C5167_018583"/>
</dbReference>
<evidence type="ECO:0000259" key="1">
    <source>
        <dbReference type="Pfam" id="PF03446"/>
    </source>
</evidence>
<reference evidence="2 3" key="1">
    <citation type="journal article" date="2018" name="Science">
        <title>The opium poppy genome and morphinan production.</title>
        <authorList>
            <person name="Guo L."/>
            <person name="Winzer T."/>
            <person name="Yang X."/>
            <person name="Li Y."/>
            <person name="Ning Z."/>
            <person name="He Z."/>
            <person name="Teodor R."/>
            <person name="Lu Y."/>
            <person name="Bowser T.A."/>
            <person name="Graham I.A."/>
            <person name="Ye K."/>
        </authorList>
    </citation>
    <scope>NUCLEOTIDE SEQUENCE [LARGE SCALE GENOMIC DNA]</scope>
    <source>
        <strain evidence="3">cv. HN1</strain>
        <tissue evidence="2">Leaves</tissue>
    </source>
</reference>
<dbReference type="STRING" id="3469.A0A4Y7INA3"/>